<dbReference type="Gene3D" id="3.90.226.10">
    <property type="entry name" value="2-enoyl-CoA Hydratase, Chain A, domain 1"/>
    <property type="match status" value="1"/>
</dbReference>
<organism evidence="2 3">
    <name type="scientific">Thermococcus chitonophagus</name>
    <dbReference type="NCBI Taxonomy" id="54262"/>
    <lineage>
        <taxon>Archaea</taxon>
        <taxon>Methanobacteriati</taxon>
        <taxon>Methanobacteriota</taxon>
        <taxon>Thermococci</taxon>
        <taxon>Thermococcales</taxon>
        <taxon>Thermococcaceae</taxon>
        <taxon>Thermococcus</taxon>
    </lineage>
</organism>
<dbReference type="KEGG" id="tch:CHITON_0261"/>
<dbReference type="Proteomes" id="UP000093069">
    <property type="component" value="Chromosome I"/>
</dbReference>
<dbReference type="OrthoDB" id="146310at2157"/>
<accession>A0A160VQQ0</accession>
<feature type="transmembrane region" description="Helical" evidence="1">
    <location>
        <begin position="6"/>
        <end position="24"/>
    </location>
</feature>
<reference evidence="3" key="1">
    <citation type="submission" date="2016-01" db="EMBL/GenBank/DDBJ databases">
        <authorList>
            <person name="Vorgias C.E."/>
        </authorList>
    </citation>
    <scope>NUCLEOTIDE SEQUENCE [LARGE SCALE GENOMIC DNA]</scope>
</reference>
<dbReference type="SUPFAM" id="SSF52096">
    <property type="entry name" value="ClpP/crotonase"/>
    <property type="match status" value="1"/>
</dbReference>
<dbReference type="RefSeq" id="WP_068576015.1">
    <property type="nucleotide sequence ID" value="NZ_LN999010.1"/>
</dbReference>
<dbReference type="EMBL" id="LN999010">
    <property type="protein sequence ID" value="CUX77040.1"/>
    <property type="molecule type" value="Genomic_DNA"/>
</dbReference>
<dbReference type="AlphaFoldDB" id="A0A160VQQ0"/>
<sequence>MDPLSGFFGSLIWWFLFLYILLWPQMQYRQLQIMRAKLLQKLSRKRNSTVITLIHRQESIGLFGIPVYRFISIEDSEEVLRAIRMAPKDKPIDLIIHTPGGLVLAATQIAKALKDHPAETRVIVPHYAMSGGTLIALAADKIIMDPHAVLGPVDPQLGQYPAPSILRAVEKKGADKVDDQTLILADVAEKAIRQVRDFIYNLLKDKYGEEKAKELAQILTEGRWTHDYPITVEEAKKLGLNVSTDVPEEVYALMELYKQPVRQRGTVEFVPYPVKQESGKQ</sequence>
<dbReference type="PANTHER" id="PTHR35984:SF4">
    <property type="entry name" value="PERIPLASMIC SERINE PROTEASE"/>
    <property type="match status" value="1"/>
</dbReference>
<protein>
    <recommendedName>
        <fullName evidence="4">Periplasmic serine protease</fullName>
    </recommendedName>
</protein>
<evidence type="ECO:0008006" key="4">
    <source>
        <dbReference type="Google" id="ProtNLM"/>
    </source>
</evidence>
<dbReference type="STRING" id="54262.CHITON_0261"/>
<evidence type="ECO:0000313" key="3">
    <source>
        <dbReference type="Proteomes" id="UP000093069"/>
    </source>
</evidence>
<dbReference type="GeneID" id="28492615"/>
<dbReference type="InterPro" id="IPR002825">
    <property type="entry name" value="Pept_S49_ser-pept_pro"/>
</dbReference>
<dbReference type="InterPro" id="IPR029045">
    <property type="entry name" value="ClpP/crotonase-like_dom_sf"/>
</dbReference>
<evidence type="ECO:0000313" key="2">
    <source>
        <dbReference type="EMBL" id="CUX77040.1"/>
    </source>
</evidence>
<dbReference type="Pfam" id="PF01972">
    <property type="entry name" value="SDH_protease"/>
    <property type="match status" value="1"/>
</dbReference>
<proteinExistence type="predicted"/>
<dbReference type="GO" id="GO:0016020">
    <property type="term" value="C:membrane"/>
    <property type="evidence" value="ECO:0007669"/>
    <property type="project" value="InterPro"/>
</dbReference>
<keyword evidence="1" id="KW-0472">Membrane</keyword>
<name>A0A160VQQ0_9EURY</name>
<dbReference type="NCBIfam" id="NF047768">
    <property type="entry name" value="Clp_like_SDH"/>
    <property type="match status" value="1"/>
</dbReference>
<gene>
    <name evidence="2" type="ORF">CHITON_0261</name>
</gene>
<keyword evidence="1" id="KW-0812">Transmembrane</keyword>
<keyword evidence="1" id="KW-1133">Transmembrane helix</keyword>
<dbReference type="PANTHER" id="PTHR35984">
    <property type="entry name" value="PERIPLASMIC SERINE PROTEASE"/>
    <property type="match status" value="1"/>
</dbReference>
<evidence type="ECO:0000256" key="1">
    <source>
        <dbReference type="SAM" id="Phobius"/>
    </source>
</evidence>